<reference evidence="3" key="1">
    <citation type="journal article" date="2019" name="Int. J. Syst. Evol. Microbiol.">
        <title>The Global Catalogue of Microorganisms (GCM) 10K type strain sequencing project: providing services to taxonomists for standard genome sequencing and annotation.</title>
        <authorList>
            <consortium name="The Broad Institute Genomics Platform"/>
            <consortium name="The Broad Institute Genome Sequencing Center for Infectious Disease"/>
            <person name="Wu L."/>
            <person name="Ma J."/>
        </authorList>
    </citation>
    <scope>NUCLEOTIDE SEQUENCE [LARGE SCALE GENOMIC DNA]</scope>
    <source>
        <strain evidence="3">JCM 12393</strain>
    </source>
</reference>
<evidence type="ECO:0000313" key="3">
    <source>
        <dbReference type="Proteomes" id="UP001499863"/>
    </source>
</evidence>
<protein>
    <submittedName>
        <fullName evidence="2">LLM class flavin-dependent oxidoreductase</fullName>
    </submittedName>
</protein>
<dbReference type="Proteomes" id="UP001499863">
    <property type="component" value="Unassembled WGS sequence"/>
</dbReference>
<dbReference type="RefSeq" id="WP_344345942.1">
    <property type="nucleotide sequence ID" value="NZ_BAAAKJ010000564.1"/>
</dbReference>
<dbReference type="InterPro" id="IPR051260">
    <property type="entry name" value="Diverse_substr_monoxygenases"/>
</dbReference>
<dbReference type="Pfam" id="PF00296">
    <property type="entry name" value="Bac_luciferase"/>
    <property type="match status" value="1"/>
</dbReference>
<proteinExistence type="predicted"/>
<name>A0ABP4J9E8_9ACTN</name>
<dbReference type="Gene3D" id="3.20.20.30">
    <property type="entry name" value="Luciferase-like domain"/>
    <property type="match status" value="1"/>
</dbReference>
<gene>
    <name evidence="2" type="ORF">GCM10009639_70790</name>
</gene>
<evidence type="ECO:0000313" key="2">
    <source>
        <dbReference type="EMBL" id="GAA1416568.1"/>
    </source>
</evidence>
<feature type="domain" description="Luciferase-like" evidence="1">
    <location>
        <begin position="9"/>
        <end position="233"/>
    </location>
</feature>
<organism evidence="2 3">
    <name type="scientific">Kitasatospora putterlickiae</name>
    <dbReference type="NCBI Taxonomy" id="221725"/>
    <lineage>
        <taxon>Bacteria</taxon>
        <taxon>Bacillati</taxon>
        <taxon>Actinomycetota</taxon>
        <taxon>Actinomycetes</taxon>
        <taxon>Kitasatosporales</taxon>
        <taxon>Streptomycetaceae</taxon>
        <taxon>Kitasatospora</taxon>
    </lineage>
</organism>
<dbReference type="SUPFAM" id="SSF51679">
    <property type="entry name" value="Bacterial luciferase-like"/>
    <property type="match status" value="1"/>
</dbReference>
<keyword evidence="3" id="KW-1185">Reference proteome</keyword>
<dbReference type="InterPro" id="IPR011251">
    <property type="entry name" value="Luciferase-like_dom"/>
</dbReference>
<accession>A0ABP4J9E8</accession>
<evidence type="ECO:0000259" key="1">
    <source>
        <dbReference type="Pfam" id="PF00296"/>
    </source>
</evidence>
<dbReference type="InterPro" id="IPR036661">
    <property type="entry name" value="Luciferase-like_sf"/>
</dbReference>
<dbReference type="PANTHER" id="PTHR30011">
    <property type="entry name" value="ALKANESULFONATE MONOOXYGENASE-RELATED"/>
    <property type="match status" value="1"/>
</dbReference>
<dbReference type="PANTHER" id="PTHR30011:SF32">
    <property type="entry name" value="CONSERVED PROTEIN"/>
    <property type="match status" value="1"/>
</dbReference>
<comment type="caution">
    <text evidence="2">The sequence shown here is derived from an EMBL/GenBank/DDBJ whole genome shotgun (WGS) entry which is preliminary data.</text>
</comment>
<dbReference type="EMBL" id="BAAAKJ010000564">
    <property type="protein sequence ID" value="GAA1416568.1"/>
    <property type="molecule type" value="Genomic_DNA"/>
</dbReference>
<sequence>MKVGIGLPTSLAGAAGADVVAWARLAEQAGFSTLGTIDRLVHTSWEPLTTLAAAAAVTERIGLATSILISPLRTNTALLAKQAATVDRLSGGRLTLGLAVGSRQDDFEVGQVEKTGRGARTGTQVVELRRHWADAQSGREPAVGPAPVRPDGPELILGGHSPAALRRAARLADGWIGGGTGPVMFAQGAQALREQWAAEGRTGAPRLVALAYFALGEDAGKQTEGYLRSYYRDAGPFVDHILRGAADNPGKLRGLVGRYTEAGCDELLLMPCAGDLAQVTAAAGVLGLQG</sequence>